<dbReference type="PANTHER" id="PTHR33116:SF86">
    <property type="entry name" value="REVERSE TRANSCRIPTASE DOMAIN-CONTAINING PROTEIN"/>
    <property type="match status" value="1"/>
</dbReference>
<dbReference type="SUPFAM" id="SSF56219">
    <property type="entry name" value="DNase I-like"/>
    <property type="match status" value="1"/>
</dbReference>
<dbReference type="EnsemblPlants" id="evm.model.06.1513">
    <property type="protein sequence ID" value="cds.evm.model.06.1513"/>
    <property type="gene ID" value="evm.TU.06.1513"/>
</dbReference>
<evidence type="ECO:0000256" key="1">
    <source>
        <dbReference type="SAM" id="MobiDB-lite"/>
    </source>
</evidence>
<protein>
    <recommendedName>
        <fullName evidence="4">Reverse transcriptase domain-containing protein</fullName>
    </recommendedName>
</protein>
<dbReference type="InterPro" id="IPR036691">
    <property type="entry name" value="Endo/exonu/phosph_ase_sf"/>
</dbReference>
<dbReference type="EMBL" id="UZAU01000613">
    <property type="status" value="NOT_ANNOTATED_CDS"/>
    <property type="molecule type" value="Genomic_DNA"/>
</dbReference>
<feature type="compositionally biased region" description="Basic and acidic residues" evidence="1">
    <location>
        <begin position="142"/>
        <end position="151"/>
    </location>
</feature>
<sequence>MTKICLYHTFTHYLQVSSSLFSMHPTMNTNPRTSNHSLQRTAEEALIHDFDHVSIHPETQPDSYCLVVKILTPETPKPEWIGNAMKDAWIARFPFSFTNYHSRLFLPPNASPYPPASVFNTVTFPIKSNPIMTSTVLTSTSKGKEPMHPECTRVSSETPPEPIRLRNCVAPLTIFGSKRTYTRQSNQVGTLIIIGDFNDYLGFNDKSSPNLPPSHAMISFKNFITKFNLHPLPFVANRFTWKHGLTRGRLGWGIVNIAWDNLFLMDNIVHLPFYGSDHRAIKVECDPTPYLCKRANCFFFENHWLMDPDFSHLMRTSWSKTPHNNITNLSLDSFLGQQNSCINYLKLWSQSKNTLRHSIKDLQGQIEAIHNNPSLSSNDMTTANRVQSSLDSLLLKEEVFGNKELSMIVTSFPAICANFVDFYINLLTTTGVDMDSINTVLHDAFINNRIIFDNVLIANEVIKAINGRKNGKVGWAALKLDMKKAFDKVVWGFIEHIILHFGFPYYFVSLIFRCISTISFKICINHGISGPITPSRGIRHGNPSPLIFFSWLLKPCRLSSNPKSRLVYLKDKNSFLSSLGLDDKPFIDTYLGVPQCFGRSKKSSFHFILQRASSKLSSWNSKLFSKASKEILLKAVIQEIPSHEYNEAQSKVLPVLKSSQVIPSSDISLESFQPPTGLYKLNVDAAIRSHTNKQGFGAVVQDHNGQVIAGFHSSTVSCTQPIFAKAEAS</sequence>
<feature type="region of interest" description="Disordered" evidence="1">
    <location>
        <begin position="139"/>
        <end position="158"/>
    </location>
</feature>
<evidence type="ECO:0000313" key="2">
    <source>
        <dbReference type="EnsemblPlants" id="cds.evm.model.06.1513"/>
    </source>
</evidence>
<accession>A0A803PUT5</accession>
<organism evidence="2 3">
    <name type="scientific">Cannabis sativa</name>
    <name type="common">Hemp</name>
    <name type="synonym">Marijuana</name>
    <dbReference type="NCBI Taxonomy" id="3483"/>
    <lineage>
        <taxon>Eukaryota</taxon>
        <taxon>Viridiplantae</taxon>
        <taxon>Streptophyta</taxon>
        <taxon>Embryophyta</taxon>
        <taxon>Tracheophyta</taxon>
        <taxon>Spermatophyta</taxon>
        <taxon>Magnoliopsida</taxon>
        <taxon>eudicotyledons</taxon>
        <taxon>Gunneridae</taxon>
        <taxon>Pentapetalae</taxon>
        <taxon>rosids</taxon>
        <taxon>fabids</taxon>
        <taxon>Rosales</taxon>
        <taxon>Cannabaceae</taxon>
        <taxon>Cannabis</taxon>
    </lineage>
</organism>
<name>A0A803PUT5_CANSA</name>
<dbReference type="Proteomes" id="UP000596661">
    <property type="component" value="Chromosome 6"/>
</dbReference>
<proteinExistence type="predicted"/>
<keyword evidence="3" id="KW-1185">Reference proteome</keyword>
<dbReference type="AlphaFoldDB" id="A0A803PUT5"/>
<dbReference type="Gramene" id="evm.model.06.1513">
    <property type="protein sequence ID" value="cds.evm.model.06.1513"/>
    <property type="gene ID" value="evm.TU.06.1513"/>
</dbReference>
<reference evidence="2" key="1">
    <citation type="submission" date="2018-11" db="EMBL/GenBank/DDBJ databases">
        <authorList>
            <person name="Grassa J C."/>
        </authorList>
    </citation>
    <scope>NUCLEOTIDE SEQUENCE [LARGE SCALE GENOMIC DNA]</scope>
</reference>
<evidence type="ECO:0000313" key="3">
    <source>
        <dbReference type="Proteomes" id="UP000596661"/>
    </source>
</evidence>
<evidence type="ECO:0008006" key="4">
    <source>
        <dbReference type="Google" id="ProtNLM"/>
    </source>
</evidence>
<reference evidence="2" key="2">
    <citation type="submission" date="2021-03" db="UniProtKB">
        <authorList>
            <consortium name="EnsemblPlants"/>
        </authorList>
    </citation>
    <scope>IDENTIFICATION</scope>
</reference>
<dbReference type="PANTHER" id="PTHR33116">
    <property type="entry name" value="REVERSE TRANSCRIPTASE ZINC-BINDING DOMAIN-CONTAINING PROTEIN-RELATED-RELATED"/>
    <property type="match status" value="1"/>
</dbReference>